<dbReference type="RefSeq" id="WP_191709441.1">
    <property type="nucleotide sequence ID" value="NZ_JACSPQ010000001.1"/>
</dbReference>
<reference evidence="1 2" key="1">
    <citation type="submission" date="2020-08" db="EMBL/GenBank/DDBJ databases">
        <title>A Genomic Blueprint of the Chicken Gut Microbiome.</title>
        <authorList>
            <person name="Gilroy R."/>
            <person name="Ravi A."/>
            <person name="Getino M."/>
            <person name="Pursley I."/>
            <person name="Horton D.L."/>
            <person name="Alikhan N.-F."/>
            <person name="Baker D."/>
            <person name="Gharbi K."/>
            <person name="Hall N."/>
            <person name="Watson M."/>
            <person name="Adriaenssens E.M."/>
            <person name="Foster-Nyarko E."/>
            <person name="Jarju S."/>
            <person name="Secka A."/>
            <person name="Antonio M."/>
            <person name="Oren A."/>
            <person name="Chaudhuri R."/>
            <person name="La Ragione R.M."/>
            <person name="Hildebrand F."/>
            <person name="Pallen M.J."/>
        </authorList>
    </citation>
    <scope>NUCLEOTIDE SEQUENCE [LARGE SCALE GENOMIC DNA]</scope>
    <source>
        <strain evidence="1 2">Sa1YUN3</strain>
    </source>
</reference>
<organism evidence="1 2">
    <name type="scientific">Phocaeicola faecium</name>
    <dbReference type="NCBI Taxonomy" id="2762213"/>
    <lineage>
        <taxon>Bacteria</taxon>
        <taxon>Pseudomonadati</taxon>
        <taxon>Bacteroidota</taxon>
        <taxon>Bacteroidia</taxon>
        <taxon>Bacteroidales</taxon>
        <taxon>Bacteroidaceae</taxon>
        <taxon>Phocaeicola</taxon>
    </lineage>
</organism>
<keyword evidence="2" id="KW-1185">Reference proteome</keyword>
<accession>A0ABR8V9K3</accession>
<evidence type="ECO:0000313" key="2">
    <source>
        <dbReference type="Proteomes" id="UP000616346"/>
    </source>
</evidence>
<proteinExistence type="predicted"/>
<gene>
    <name evidence="1" type="ORF">H9626_02320</name>
</gene>
<dbReference type="EMBL" id="JACSPQ010000001">
    <property type="protein sequence ID" value="MBD8001056.1"/>
    <property type="molecule type" value="Genomic_DNA"/>
</dbReference>
<protein>
    <submittedName>
        <fullName evidence="1">Uncharacterized protein</fullName>
    </submittedName>
</protein>
<sequence length="87" mass="10178">MNKEERKQKIDAILGAVKKKAEFPGISPELWIAAEQGKTGEPEFEEWLRCCTQMVDAFQIEEGRKDTDSVFAEYVRIYGRREYEKKC</sequence>
<evidence type="ECO:0000313" key="1">
    <source>
        <dbReference type="EMBL" id="MBD8001056.1"/>
    </source>
</evidence>
<name>A0ABR8V9K3_9BACT</name>
<comment type="caution">
    <text evidence="1">The sequence shown here is derived from an EMBL/GenBank/DDBJ whole genome shotgun (WGS) entry which is preliminary data.</text>
</comment>
<dbReference type="Proteomes" id="UP000616346">
    <property type="component" value="Unassembled WGS sequence"/>
</dbReference>